<dbReference type="InterPro" id="IPR005031">
    <property type="entry name" value="COQ10_START"/>
</dbReference>
<evidence type="ECO:0000313" key="3">
    <source>
        <dbReference type="Proteomes" id="UP000722989"/>
    </source>
</evidence>
<name>A0ABX0XVV0_9ACTN</name>
<protein>
    <submittedName>
        <fullName evidence="2">Cyclase</fullName>
    </submittedName>
</protein>
<dbReference type="InterPro" id="IPR019587">
    <property type="entry name" value="Polyketide_cyclase/dehydratase"/>
</dbReference>
<accession>A0ABX0XVV0</accession>
<comment type="caution">
    <text evidence="2">The sequence shown here is derived from an EMBL/GenBank/DDBJ whole genome shotgun (WGS) entry which is preliminary data.</text>
</comment>
<dbReference type="InterPro" id="IPR023393">
    <property type="entry name" value="START-like_dom_sf"/>
</dbReference>
<organism evidence="2 3">
    <name type="scientific">Planosporangium thailandense</name>
    <dbReference type="NCBI Taxonomy" id="765197"/>
    <lineage>
        <taxon>Bacteria</taxon>
        <taxon>Bacillati</taxon>
        <taxon>Actinomycetota</taxon>
        <taxon>Actinomycetes</taxon>
        <taxon>Micromonosporales</taxon>
        <taxon>Micromonosporaceae</taxon>
        <taxon>Planosporangium</taxon>
    </lineage>
</organism>
<feature type="domain" description="Coenzyme Q-binding protein COQ10 START" evidence="1">
    <location>
        <begin position="170"/>
        <end position="264"/>
    </location>
</feature>
<proteinExistence type="predicted"/>
<keyword evidence="3" id="KW-1185">Reference proteome</keyword>
<dbReference type="Pfam" id="PF03364">
    <property type="entry name" value="Polyketide_cyc"/>
    <property type="match status" value="1"/>
</dbReference>
<reference evidence="2 3" key="1">
    <citation type="submission" date="2020-03" db="EMBL/GenBank/DDBJ databases">
        <title>WGS of the type strain of Planosporangium spp.</title>
        <authorList>
            <person name="Thawai C."/>
        </authorList>
    </citation>
    <scope>NUCLEOTIDE SEQUENCE [LARGE SCALE GENOMIC DNA]</scope>
    <source>
        <strain evidence="2 3">TBRC 5610</strain>
    </source>
</reference>
<evidence type="ECO:0000313" key="2">
    <source>
        <dbReference type="EMBL" id="NJC69933.1"/>
    </source>
</evidence>
<dbReference type="SUPFAM" id="SSF55961">
    <property type="entry name" value="Bet v1-like"/>
    <property type="match status" value="2"/>
</dbReference>
<dbReference type="CDD" id="cd08861">
    <property type="entry name" value="OtcD1_ARO-CYC_like"/>
    <property type="match status" value="2"/>
</dbReference>
<evidence type="ECO:0000259" key="1">
    <source>
        <dbReference type="Pfam" id="PF03364"/>
    </source>
</evidence>
<gene>
    <name evidence="2" type="ORF">HC031_09430</name>
</gene>
<dbReference type="EMBL" id="JAATVY010000004">
    <property type="protein sequence ID" value="NJC69933.1"/>
    <property type="molecule type" value="Genomic_DNA"/>
</dbReference>
<sequence length="318" mass="35124">MAADSRFVQHTTRVSASADVLYELIADAPSWPTVLGPTIHVERLESNGVDEVLQLWATANDSVRTWRSRRHLDPEARRISFRQVQSPPPLTSMGGAWILRPVAEDVTEVVLDHDFSVVDNDPEALEWFTTAVDRNSTEELAAMKRLAENWADRADLTMTFDDSVQIAGDAVRVYDFLCDAGRWPERIPHVSSMELTEPSPGLQVMTMDTSTADGSVHTTRSVRVCFPSNRIVYKQVQTPTLMAVHTGEWIIAPNDDGVLATSRHTVVIRPETVTTVLGPDATVADARKFVREALGRNSGTTLRYAKNFAEAPDATAAV</sequence>
<dbReference type="Pfam" id="PF10604">
    <property type="entry name" value="Polyketide_cyc2"/>
    <property type="match status" value="1"/>
</dbReference>
<dbReference type="Proteomes" id="UP000722989">
    <property type="component" value="Unassembled WGS sequence"/>
</dbReference>
<dbReference type="Gene3D" id="3.30.530.20">
    <property type="match status" value="2"/>
</dbReference>